<name>A0ABT9S0N1_9MICC</name>
<dbReference type="RefSeq" id="WP_307310974.1">
    <property type="nucleotide sequence ID" value="NZ_JAUSRE010000023.1"/>
</dbReference>
<keyword evidence="2" id="KW-1185">Reference proteome</keyword>
<protein>
    <submittedName>
        <fullName evidence="1">Lysophospholipase L1-like esterase</fullName>
    </submittedName>
</protein>
<dbReference type="EMBL" id="JAUSRE010000023">
    <property type="protein sequence ID" value="MDP9890099.1"/>
    <property type="molecule type" value="Genomic_DNA"/>
</dbReference>
<comment type="caution">
    <text evidence="1">The sequence shown here is derived from an EMBL/GenBank/DDBJ whole genome shotgun (WGS) entry which is preliminary data.</text>
</comment>
<gene>
    <name evidence="1" type="ORF">J2X98_003711</name>
</gene>
<dbReference type="Proteomes" id="UP001226577">
    <property type="component" value="Unassembled WGS sequence"/>
</dbReference>
<evidence type="ECO:0000313" key="1">
    <source>
        <dbReference type="EMBL" id="MDP9890099.1"/>
    </source>
</evidence>
<accession>A0ABT9S0N1</accession>
<reference evidence="1 2" key="1">
    <citation type="submission" date="2023-07" db="EMBL/GenBank/DDBJ databases">
        <title>Sorghum-associated microbial communities from plants grown in Nebraska, USA.</title>
        <authorList>
            <person name="Schachtman D."/>
        </authorList>
    </citation>
    <scope>NUCLEOTIDE SEQUENCE [LARGE SCALE GENOMIC DNA]</scope>
    <source>
        <strain evidence="1 2">CC222</strain>
    </source>
</reference>
<proteinExistence type="predicted"/>
<organism evidence="1 2">
    <name type="scientific">Pseudarthrobacter enclensis</name>
    <dbReference type="NCBI Taxonomy" id="993070"/>
    <lineage>
        <taxon>Bacteria</taxon>
        <taxon>Bacillati</taxon>
        <taxon>Actinomycetota</taxon>
        <taxon>Actinomycetes</taxon>
        <taxon>Micrococcales</taxon>
        <taxon>Micrococcaceae</taxon>
        <taxon>Pseudarthrobacter</taxon>
    </lineage>
</organism>
<sequence length="49" mass="5445">MKFIDPIADHWLSDRADVLLGPDGEHPSAKGQKFLRDKMKQILSAALPS</sequence>
<evidence type="ECO:0000313" key="2">
    <source>
        <dbReference type="Proteomes" id="UP001226577"/>
    </source>
</evidence>